<feature type="compositionally biased region" description="Basic and acidic residues" evidence="1">
    <location>
        <begin position="1"/>
        <end position="21"/>
    </location>
</feature>
<evidence type="ECO:0000313" key="2">
    <source>
        <dbReference type="EMBL" id="EMI20658.1"/>
    </source>
</evidence>
<gene>
    <name evidence="2" type="ORF">RMSM_02426</name>
</gene>
<dbReference type="Proteomes" id="UP000011991">
    <property type="component" value="Unassembled WGS sequence"/>
</dbReference>
<sequence>MTIARDHTDIKRPTVPRRKELGTSVAGRTAEQSAQSHFSCVLQCQTALATGETMSRIEAVRKV</sequence>
<dbReference type="AlphaFoldDB" id="M5RMV2"/>
<evidence type="ECO:0000313" key="3">
    <source>
        <dbReference type="Proteomes" id="UP000011991"/>
    </source>
</evidence>
<reference evidence="2 3" key="1">
    <citation type="journal article" date="2013" name="Mar. Genomics">
        <title>Expression of sulfatases in Rhodopirellula baltica and the diversity of sulfatases in the genus Rhodopirellula.</title>
        <authorList>
            <person name="Wegner C.E."/>
            <person name="Richter-Heitmann T."/>
            <person name="Klindworth A."/>
            <person name="Klockow C."/>
            <person name="Richter M."/>
            <person name="Achstetter T."/>
            <person name="Glockner F.O."/>
            <person name="Harder J."/>
        </authorList>
    </citation>
    <scope>NUCLEOTIDE SEQUENCE [LARGE SCALE GENOMIC DNA]</scope>
    <source>
        <strain evidence="2 3">SM1</strain>
    </source>
</reference>
<accession>M5RMV2</accession>
<keyword evidence="3" id="KW-1185">Reference proteome</keyword>
<name>M5RMV2_9BACT</name>
<dbReference type="EMBL" id="ANOG01000341">
    <property type="protein sequence ID" value="EMI20658.1"/>
    <property type="molecule type" value="Genomic_DNA"/>
</dbReference>
<evidence type="ECO:0000256" key="1">
    <source>
        <dbReference type="SAM" id="MobiDB-lite"/>
    </source>
</evidence>
<feature type="region of interest" description="Disordered" evidence="1">
    <location>
        <begin position="1"/>
        <end position="28"/>
    </location>
</feature>
<protein>
    <submittedName>
        <fullName evidence="2">Uncharacterized protein</fullName>
    </submittedName>
</protein>
<comment type="caution">
    <text evidence="2">The sequence shown here is derived from an EMBL/GenBank/DDBJ whole genome shotgun (WGS) entry which is preliminary data.</text>
</comment>
<organism evidence="2 3">
    <name type="scientific">Rhodopirellula maiorica SM1</name>
    <dbReference type="NCBI Taxonomy" id="1265738"/>
    <lineage>
        <taxon>Bacteria</taxon>
        <taxon>Pseudomonadati</taxon>
        <taxon>Planctomycetota</taxon>
        <taxon>Planctomycetia</taxon>
        <taxon>Pirellulales</taxon>
        <taxon>Pirellulaceae</taxon>
        <taxon>Novipirellula</taxon>
    </lineage>
</organism>
<proteinExistence type="predicted"/>